<dbReference type="Proteomes" id="UP000049023">
    <property type="component" value="Unassembled WGS sequence"/>
</dbReference>
<evidence type="ECO:0000313" key="12">
    <source>
        <dbReference type="Proteomes" id="UP000038802"/>
    </source>
</evidence>
<reference evidence="11 22" key="6">
    <citation type="submission" date="2018-08" db="EMBL/GenBank/DDBJ databases">
        <authorList>
            <person name="Fokvardsen B D."/>
            <person name="Norman A."/>
        </authorList>
    </citation>
    <scope>NUCLEOTIDE SEQUENCE [LARGE SCALE GENOMIC DNA]</scope>
    <source>
        <strain evidence="11 22">DKC2</strain>
    </source>
</reference>
<reference evidence="9" key="3">
    <citation type="submission" date="2015-03" db="EMBL/GenBank/DDBJ databases">
        <authorList>
            <person name="Murphy D."/>
        </authorList>
    </citation>
    <scope>NUCLEOTIDE SEQUENCE [LARGE SCALE GENOMIC DNA]</scope>
    <source>
        <strain evidence="9">K00500041</strain>
    </source>
</reference>
<dbReference type="Gene3D" id="3.40.960.10">
    <property type="entry name" value="VSR Endonuclease"/>
    <property type="match status" value="1"/>
</dbReference>
<dbReference type="EMBL" id="COPH01000042">
    <property type="protein sequence ID" value="CLX02877.1"/>
    <property type="molecule type" value="Genomic_DNA"/>
</dbReference>
<organism evidence="10 21">
    <name type="scientific">Mycobacterium tuberculosis</name>
    <dbReference type="NCBI Taxonomy" id="1773"/>
    <lineage>
        <taxon>Bacteria</taxon>
        <taxon>Bacillati</taxon>
        <taxon>Actinomycetota</taxon>
        <taxon>Actinomycetes</taxon>
        <taxon>Mycobacteriales</taxon>
        <taxon>Mycobacteriaceae</taxon>
        <taxon>Mycobacterium</taxon>
        <taxon>Mycobacterium tuberculosis complex</taxon>
    </lineage>
</organism>
<dbReference type="PATRIC" id="fig|1773.206.peg.1743"/>
<evidence type="ECO:0000313" key="13">
    <source>
        <dbReference type="Proteomes" id="UP000039217"/>
    </source>
</evidence>
<evidence type="ECO:0000313" key="21">
    <source>
        <dbReference type="Proteomes" id="UP000189452"/>
    </source>
</evidence>
<evidence type="ECO:0000313" key="1">
    <source>
        <dbReference type="EMBL" id="CFE39897.1"/>
    </source>
</evidence>
<dbReference type="EMBL" id="CNGE01001381">
    <property type="protein sequence ID" value="CKU08317.1"/>
    <property type="molecule type" value="Genomic_DNA"/>
</dbReference>
<evidence type="ECO:0000313" key="17">
    <source>
        <dbReference type="Proteomes" id="UP000048600"/>
    </source>
</evidence>
<dbReference type="STRING" id="115862.BBG46_05805"/>
<evidence type="ECO:0000313" key="10">
    <source>
        <dbReference type="EMBL" id="OMH58980.1"/>
    </source>
</evidence>
<reference evidence="10 21" key="5">
    <citation type="submission" date="2017-02" db="EMBL/GenBank/DDBJ databases">
        <title>Protein polymorphisms may explain contrasting epidemiological fitness of two variants of a multidrug-resistant Mycobacterium tuberculosis strain.</title>
        <authorList>
            <person name="Bigi M.M."/>
            <person name="Lopez B."/>
            <person name="Blanco F.C."/>
            <person name="Sasiain M.C."/>
            <person name="De La Barrera S."/>
            <person name="Ritacco V."/>
            <person name="Bigi F."/>
            <person name="Soria M.A."/>
        </authorList>
    </citation>
    <scope>NUCLEOTIDE SEQUENCE [LARGE SCALE GENOMIC DNA]</scope>
    <source>
        <strain evidence="10 21">6548</strain>
    </source>
</reference>
<gene>
    <name evidence="10" type="ORF">A4S10_01143</name>
    <name evidence="11" type="ORF">DKC2_1144</name>
    <name evidence="6" type="ORF">ERS007661_01058</name>
    <name evidence="7" type="ORF">ERS007679_01054</name>
    <name evidence="1" type="ORF">ERS007681_02286</name>
    <name evidence="2" type="ORF">ERS007688_00579</name>
    <name evidence="9" type="ORF">ERS007703_03266</name>
    <name evidence="8" type="ORF">ERS007741_00484</name>
    <name evidence="4" type="ORF">ERS027646_04465</name>
    <name evidence="3" type="ORF">ERS027661_01396</name>
    <name evidence="5" type="ORF">ERS094118_03862</name>
</gene>
<sequence>MREMGAQPFIGSEALAAGLISWHELGKYYTAIMPNVYLDKRLKPSLRQRVIAAWLWSGRKGVIAGASASALHGAKWVDDHALVELIWRNARAPNGVRTKDELLLDGEVQRLCGLTVTTVERTAFDLGRRPPLGQAITRLDALANATDFKINDVRELARKHPHTRGLRQLDKALDLVDPGAQSPKETWLRLLLINAGFPRPSTQIPLLGVYGHPKYFLDMGWEDIMLAVEYDGEQHRLSRDQFVKDVERLEYIRRAGWTHIRVLADHKGPDVVRRVRQAWDTLTSRR</sequence>
<dbReference type="GO" id="GO:0016874">
    <property type="term" value="F:ligase activity"/>
    <property type="evidence" value="ECO:0007669"/>
    <property type="project" value="UniProtKB-KW"/>
</dbReference>
<evidence type="ECO:0000313" key="9">
    <source>
        <dbReference type="EMBL" id="COW28062.1"/>
    </source>
</evidence>
<name>A0A066S6X3_MYCTX</name>
<accession>A0A066S6X3</accession>
<evidence type="ECO:0000313" key="16">
    <source>
        <dbReference type="Proteomes" id="UP000048289"/>
    </source>
</evidence>
<dbReference type="AlphaFoldDB" id="A0A066S6X3"/>
<dbReference type="EMBL" id="CSAE01000428">
    <property type="protein sequence ID" value="COW28062.1"/>
    <property type="molecule type" value="Genomic_DNA"/>
</dbReference>
<dbReference type="Proteomes" id="UP000050139">
    <property type="component" value="Unassembled WGS sequence"/>
</dbReference>
<dbReference type="Proteomes" id="UP000300237">
    <property type="component" value="Chromosome"/>
</dbReference>
<dbReference type="Proteomes" id="UP000038802">
    <property type="component" value="Unassembled WGS sequence"/>
</dbReference>
<dbReference type="EMBL" id="CQQC01000256">
    <property type="protein sequence ID" value="CNU70136.1"/>
    <property type="molecule type" value="Genomic_DNA"/>
</dbReference>
<dbReference type="Proteomes" id="UP000039217">
    <property type="component" value="Unassembled WGS sequence"/>
</dbReference>
<reference evidence="5 20" key="2">
    <citation type="submission" date="2015-03" db="EMBL/GenBank/DDBJ databases">
        <authorList>
            <consortium name="Pathogen Informatics"/>
            <person name="Murphy D."/>
        </authorList>
    </citation>
    <scope>NUCLEOTIDE SEQUENCE [LARGE SCALE GENOMIC DNA]</scope>
    <source>
        <strain evidence="5 20">0268S</strain>
    </source>
</reference>
<evidence type="ECO:0000313" key="20">
    <source>
        <dbReference type="Proteomes" id="UP000050139"/>
    </source>
</evidence>
<keyword evidence="9" id="KW-0436">Ligase</keyword>
<reference evidence="10 21" key="4">
    <citation type="submission" date="2016-04" db="EMBL/GenBank/DDBJ databases">
        <authorList>
            <person name="Bigi M."/>
            <person name="Bigi F."/>
            <person name="Soria M.A."/>
        </authorList>
    </citation>
    <scope>NUCLEOTIDE SEQUENCE [LARGE SCALE GENOMIC DNA]</scope>
    <source>
        <strain evidence="10 21">6548</strain>
    </source>
</reference>
<dbReference type="EMBL" id="CFOE01000288">
    <property type="protein sequence ID" value="CFE39897.1"/>
    <property type="molecule type" value="Genomic_DNA"/>
</dbReference>
<evidence type="ECO:0000313" key="8">
    <source>
        <dbReference type="EMBL" id="COV70687.1"/>
    </source>
</evidence>
<dbReference type="Proteomes" id="UP000048289">
    <property type="component" value="Unassembled WGS sequence"/>
</dbReference>
<evidence type="ECO:0000313" key="22">
    <source>
        <dbReference type="Proteomes" id="UP000300237"/>
    </source>
</evidence>
<dbReference type="EMBL" id="CNFU01000229">
    <property type="protein sequence ID" value="CKR46961.1"/>
    <property type="molecule type" value="Genomic_DNA"/>
</dbReference>
<dbReference type="EMBL" id="LWDQ01000001">
    <property type="protein sequence ID" value="OMH58980.1"/>
    <property type="molecule type" value="Genomic_DNA"/>
</dbReference>
<dbReference type="Proteomes" id="UP000048600">
    <property type="component" value="Unassembled WGS sequence"/>
</dbReference>
<dbReference type="Proteomes" id="UP000048948">
    <property type="component" value="Unassembled WGS sequence"/>
</dbReference>
<protein>
    <submittedName>
        <fullName evidence="1">Cullin, a subunit of E3 ubiquitin ligase</fullName>
    </submittedName>
</protein>
<dbReference type="EMBL" id="CFOH01000055">
    <property type="protein sequence ID" value="CFE47046.1"/>
    <property type="molecule type" value="Genomic_DNA"/>
</dbReference>
<reference evidence="12 13" key="1">
    <citation type="submission" date="2015-03" db="EMBL/GenBank/DDBJ databases">
        <authorList>
            <consortium name="Pathogen Informatics"/>
        </authorList>
    </citation>
    <scope>NUCLEOTIDE SEQUENCE [LARGE SCALE GENOMIC DNA]</scope>
    <source>
        <strain evidence="4 18">Bir 172</strain>
        <strain evidence="3 19">Bir 187</strain>
        <strain evidence="6 13">D00501624</strain>
        <strain evidence="7 14">G09801536</strain>
        <strain evidence="1 16">G09901357</strain>
        <strain evidence="2 15">H09601792</strain>
        <strain evidence="12">K00500041</strain>
        <strain evidence="8 17">P00601463</strain>
    </source>
</reference>
<evidence type="ECO:0000313" key="14">
    <source>
        <dbReference type="Proteomes" id="UP000045842"/>
    </source>
</evidence>
<evidence type="ECO:0000313" key="3">
    <source>
        <dbReference type="EMBL" id="CKR46961.1"/>
    </source>
</evidence>
<dbReference type="Proteomes" id="UP000046947">
    <property type="component" value="Unassembled WGS sequence"/>
</dbReference>
<dbReference type="EMBL" id="CHKL01000029">
    <property type="protein sequence ID" value="COV70687.1"/>
    <property type="molecule type" value="Genomic_DNA"/>
</dbReference>
<proteinExistence type="predicted"/>
<evidence type="ECO:0000313" key="7">
    <source>
        <dbReference type="EMBL" id="COV10801.1"/>
    </source>
</evidence>
<dbReference type="Proteomes" id="UP000045842">
    <property type="component" value="Unassembled WGS sequence"/>
</dbReference>
<evidence type="ECO:0000313" key="6">
    <source>
        <dbReference type="EMBL" id="CNU70136.1"/>
    </source>
</evidence>
<dbReference type="EMBL" id="CSAD01000102">
    <property type="protein sequence ID" value="COV10801.1"/>
    <property type="molecule type" value="Genomic_DNA"/>
</dbReference>
<evidence type="ECO:0000313" key="18">
    <source>
        <dbReference type="Proteomes" id="UP000048948"/>
    </source>
</evidence>
<dbReference type="Proteomes" id="UP000189452">
    <property type="component" value="Chromosome"/>
</dbReference>
<evidence type="ECO:0000313" key="4">
    <source>
        <dbReference type="EMBL" id="CKU08317.1"/>
    </source>
</evidence>
<dbReference type="EMBL" id="LR027516">
    <property type="protein sequence ID" value="VCU49324.1"/>
    <property type="molecule type" value="Genomic_DNA"/>
</dbReference>
<dbReference type="OMA" id="HRERAHF"/>
<evidence type="ECO:0000313" key="19">
    <source>
        <dbReference type="Proteomes" id="UP000049023"/>
    </source>
</evidence>
<evidence type="ECO:0000313" key="2">
    <source>
        <dbReference type="EMBL" id="CFE47046.1"/>
    </source>
</evidence>
<evidence type="ECO:0000313" key="5">
    <source>
        <dbReference type="EMBL" id="CLX02877.1"/>
    </source>
</evidence>
<evidence type="ECO:0000313" key="15">
    <source>
        <dbReference type="Proteomes" id="UP000046947"/>
    </source>
</evidence>
<evidence type="ECO:0000313" key="11">
    <source>
        <dbReference type="EMBL" id="VCU49324.1"/>
    </source>
</evidence>